<dbReference type="InterPro" id="IPR037523">
    <property type="entry name" value="VOC_core"/>
</dbReference>
<dbReference type="OrthoDB" id="9796521at2"/>
<dbReference type="STRING" id="354355.SAMN05660816_01678"/>
<accession>A0A1V9ENE6</accession>
<dbReference type="AlphaFoldDB" id="A0A1V9ENE6"/>
<organism evidence="2 3">
    <name type="scientific">Niastella yeongjuensis</name>
    <dbReference type="NCBI Taxonomy" id="354355"/>
    <lineage>
        <taxon>Bacteria</taxon>
        <taxon>Pseudomonadati</taxon>
        <taxon>Bacteroidota</taxon>
        <taxon>Chitinophagia</taxon>
        <taxon>Chitinophagales</taxon>
        <taxon>Chitinophagaceae</taxon>
        <taxon>Niastella</taxon>
    </lineage>
</organism>
<dbReference type="Pfam" id="PF00903">
    <property type="entry name" value="Glyoxalase"/>
    <property type="match status" value="1"/>
</dbReference>
<dbReference type="InterPro" id="IPR004360">
    <property type="entry name" value="Glyas_Fos-R_dOase_dom"/>
</dbReference>
<comment type="caution">
    <text evidence="2">The sequence shown here is derived from an EMBL/GenBank/DDBJ whole genome shotgun (WGS) entry which is preliminary data.</text>
</comment>
<proteinExistence type="predicted"/>
<keyword evidence="3" id="KW-1185">Reference proteome</keyword>
<dbReference type="SUPFAM" id="SSF54593">
    <property type="entry name" value="Glyoxalase/Bleomycin resistance protein/Dihydroxybiphenyl dioxygenase"/>
    <property type="match status" value="1"/>
</dbReference>
<dbReference type="EMBL" id="LVXG01000023">
    <property type="protein sequence ID" value="OQP47474.1"/>
    <property type="molecule type" value="Genomic_DNA"/>
</dbReference>
<sequence length="108" mass="12224">MKAIEIIIIPVSDQQKAKEFYMKLGFKVIVEAPADHGHSWLQMSLPDDGATIALMHFHGIIVETPDIEKDVQEYKAKGIEFGKIDDQPYGRFAWVKDQDGNGLCLHQK</sequence>
<dbReference type="Proteomes" id="UP000192610">
    <property type="component" value="Unassembled WGS sequence"/>
</dbReference>
<gene>
    <name evidence="2" type="ORF">A4H97_08255</name>
</gene>
<dbReference type="InterPro" id="IPR029068">
    <property type="entry name" value="Glyas_Bleomycin-R_OHBP_Dase"/>
</dbReference>
<evidence type="ECO:0000313" key="3">
    <source>
        <dbReference type="Proteomes" id="UP000192610"/>
    </source>
</evidence>
<name>A0A1V9ENE6_9BACT</name>
<dbReference type="Gene3D" id="3.10.180.10">
    <property type="entry name" value="2,3-Dihydroxybiphenyl 1,2-Dioxygenase, domain 1"/>
    <property type="match status" value="1"/>
</dbReference>
<dbReference type="RefSeq" id="WP_081201720.1">
    <property type="nucleotide sequence ID" value="NZ_FOCZ01000002.1"/>
</dbReference>
<evidence type="ECO:0000313" key="2">
    <source>
        <dbReference type="EMBL" id="OQP47474.1"/>
    </source>
</evidence>
<protein>
    <submittedName>
        <fullName evidence="2">Glyoxalase</fullName>
    </submittedName>
</protein>
<dbReference type="PANTHER" id="PTHR36437">
    <property type="entry name" value="GLYOXALASE/BLEOMYCIN RESISTANCE PROTEIN/DIOXYGENASE"/>
    <property type="match status" value="1"/>
</dbReference>
<feature type="domain" description="VOC" evidence="1">
    <location>
        <begin position="3"/>
        <end position="108"/>
    </location>
</feature>
<dbReference type="PROSITE" id="PS51819">
    <property type="entry name" value="VOC"/>
    <property type="match status" value="1"/>
</dbReference>
<dbReference type="PANTHER" id="PTHR36437:SF2">
    <property type="entry name" value="GLYOXALASE_BLEOMYCIN RESISTANCE PROTEIN_DIOXYGENASE"/>
    <property type="match status" value="1"/>
</dbReference>
<evidence type="ECO:0000259" key="1">
    <source>
        <dbReference type="PROSITE" id="PS51819"/>
    </source>
</evidence>
<reference evidence="3" key="1">
    <citation type="submission" date="2016-04" db="EMBL/GenBank/DDBJ databases">
        <authorList>
            <person name="Chen L."/>
            <person name="Zhuang W."/>
            <person name="Wang G."/>
        </authorList>
    </citation>
    <scope>NUCLEOTIDE SEQUENCE [LARGE SCALE GENOMIC DNA]</scope>
    <source>
        <strain evidence="3">17621</strain>
    </source>
</reference>